<dbReference type="Pfam" id="PF11918">
    <property type="entry name" value="Peptidase_S41_N"/>
    <property type="match status" value="1"/>
</dbReference>
<dbReference type="Proteomes" id="UP000204551">
    <property type="component" value="Chromosome"/>
</dbReference>
<dbReference type="InterPro" id="IPR032640">
    <property type="entry name" value="AMPK1_CBM"/>
</dbReference>
<dbReference type="KEGG" id="aalg:AREALGSMS7_03174"/>
<gene>
    <name evidence="3" type="ORF">AREALGSMS7_03174</name>
</gene>
<dbReference type="SMART" id="SM00245">
    <property type="entry name" value="TSPc"/>
    <property type="match status" value="1"/>
</dbReference>
<keyword evidence="1" id="KW-0732">Signal</keyword>
<proteinExistence type="predicted"/>
<sequence>MKSKVWIFIFALLLCNFLSRAQMSQEQKRQVIDSLCIQLEKCYVFPEVASNIALYLKSQLTANAYKEFSKETTFANKLSLDLFEISGDRHLKVSYSDQILPKDSLNPFELSPEHYLEQGNFALRGNYGIDKLEVLNGNIGLIAFSMLCGPEHAGDTYSAMMNYIGHTDALIIDLINCRGAMGKDAIPFLSSYFFNEPVHLNDFKWRWNNSLEQKWTYAHVPGKRYLDKPIYIINSARTFSGAEELAYDLQVLNKATIIGEKTAGGANPGGSIRITDHFECFIPFGQAINPITKTNWEGVGVLPDTPVKANLALYEAHKMAIRQLIPTTEDEEWKFRMEDFLSDLETHPPVFQRLKFELKGFENAKTVFLTGSFNYWASQNTPMIKKGNIWQVEVECLAGTVQYQFIVDGIRILDPNNKETIKAGPYVNSIKAVN</sequence>
<dbReference type="PANTHER" id="PTHR11261">
    <property type="entry name" value="INTERPHOTORECEPTOR RETINOID-BINDING PROTEIN"/>
    <property type="match status" value="1"/>
</dbReference>
<dbReference type="Gene3D" id="3.90.226.10">
    <property type="entry name" value="2-enoyl-CoA Hydratase, Chain A, domain 1"/>
    <property type="match status" value="1"/>
</dbReference>
<dbReference type="RefSeq" id="WP_093979055.1">
    <property type="nucleotide sequence ID" value="NZ_CP022515.1"/>
</dbReference>
<dbReference type="Gene3D" id="3.30.750.44">
    <property type="match status" value="1"/>
</dbReference>
<dbReference type="SUPFAM" id="SSF81296">
    <property type="entry name" value="E set domains"/>
    <property type="match status" value="1"/>
</dbReference>
<evidence type="ECO:0000256" key="1">
    <source>
        <dbReference type="SAM" id="SignalP"/>
    </source>
</evidence>
<evidence type="ECO:0000313" key="4">
    <source>
        <dbReference type="Proteomes" id="UP000204551"/>
    </source>
</evidence>
<dbReference type="GO" id="GO:0006508">
    <property type="term" value="P:proteolysis"/>
    <property type="evidence" value="ECO:0007669"/>
    <property type="project" value="InterPro"/>
</dbReference>
<feature type="signal peptide" evidence="1">
    <location>
        <begin position="1"/>
        <end position="21"/>
    </location>
</feature>
<dbReference type="EMBL" id="CP022515">
    <property type="protein sequence ID" value="ASO06601.1"/>
    <property type="molecule type" value="Genomic_DNA"/>
</dbReference>
<dbReference type="Gene3D" id="2.60.40.10">
    <property type="entry name" value="Immunoglobulins"/>
    <property type="match status" value="1"/>
</dbReference>
<feature type="chain" id="PRO_5012804432" evidence="1">
    <location>
        <begin position="22"/>
        <end position="434"/>
    </location>
</feature>
<dbReference type="CDD" id="cd02859">
    <property type="entry name" value="E_set_AMPKbeta_like_N"/>
    <property type="match status" value="1"/>
</dbReference>
<evidence type="ECO:0000313" key="3">
    <source>
        <dbReference type="EMBL" id="ASO06601.1"/>
    </source>
</evidence>
<name>A0A221V0E4_9FLAO</name>
<dbReference type="GO" id="GO:0008236">
    <property type="term" value="F:serine-type peptidase activity"/>
    <property type="evidence" value="ECO:0007669"/>
    <property type="project" value="InterPro"/>
</dbReference>
<dbReference type="PANTHER" id="PTHR11261:SF3">
    <property type="entry name" value="RETINOL-BINDING PROTEIN 3"/>
    <property type="match status" value="1"/>
</dbReference>
<dbReference type="InterPro" id="IPR013783">
    <property type="entry name" value="Ig-like_fold"/>
</dbReference>
<dbReference type="Pfam" id="PF16561">
    <property type="entry name" value="AMPK1_CBM"/>
    <property type="match status" value="1"/>
</dbReference>
<accession>A0A221V0E4</accession>
<evidence type="ECO:0000259" key="2">
    <source>
        <dbReference type="SMART" id="SM00245"/>
    </source>
</evidence>
<dbReference type="AlphaFoldDB" id="A0A221V0E4"/>
<feature type="domain" description="Tail specific protease" evidence="2">
    <location>
        <begin position="118"/>
        <end position="308"/>
    </location>
</feature>
<dbReference type="Pfam" id="PF03572">
    <property type="entry name" value="Peptidase_S41"/>
    <property type="match status" value="1"/>
</dbReference>
<dbReference type="SUPFAM" id="SSF52096">
    <property type="entry name" value="ClpP/crotonase"/>
    <property type="match status" value="1"/>
</dbReference>
<dbReference type="InterPro" id="IPR029045">
    <property type="entry name" value="ClpP/crotonase-like_dom_sf"/>
</dbReference>
<reference evidence="3 4" key="1">
    <citation type="submission" date="2017-07" db="EMBL/GenBank/DDBJ databases">
        <title>Genome Sequence of Arenibacter algicola Strain SMS7 Isolated from a culture of the Diatom Skeletonema marinoi.</title>
        <authorList>
            <person name="Topel M."/>
            <person name="Pinder M.I.M."/>
            <person name="Johansson O.N."/>
            <person name="Kourtchenko O."/>
            <person name="Godhe A."/>
            <person name="Clarke A.K."/>
        </authorList>
    </citation>
    <scope>NUCLEOTIDE SEQUENCE [LARGE SCALE GENOMIC DNA]</scope>
    <source>
        <strain evidence="3 4">SMS7</strain>
    </source>
</reference>
<protein>
    <submittedName>
        <fullName evidence="3">Peptidase family S41</fullName>
    </submittedName>
</protein>
<dbReference type="InterPro" id="IPR005151">
    <property type="entry name" value="Tail-specific_protease"/>
</dbReference>
<dbReference type="InterPro" id="IPR014756">
    <property type="entry name" value="Ig_E-set"/>
</dbReference>
<dbReference type="CDD" id="cd07563">
    <property type="entry name" value="Peptidase_S41_IRBP"/>
    <property type="match status" value="1"/>
</dbReference>
<organism evidence="3 4">
    <name type="scientific">Arenibacter algicola</name>
    <dbReference type="NCBI Taxonomy" id="616991"/>
    <lineage>
        <taxon>Bacteria</taxon>
        <taxon>Pseudomonadati</taxon>
        <taxon>Bacteroidota</taxon>
        <taxon>Flavobacteriia</taxon>
        <taxon>Flavobacteriales</taxon>
        <taxon>Flavobacteriaceae</taxon>
        <taxon>Arenibacter</taxon>
    </lineage>
</organism>